<dbReference type="Proteomes" id="UP000299102">
    <property type="component" value="Unassembled WGS sequence"/>
</dbReference>
<sequence>MLGQHGGFEIQTPQFEIKRFCRIYLKESSSSMKFHLRDDISDVCCEVNKRLDWPPRRRAAPAPVDETDLRTCC</sequence>
<keyword evidence="2" id="KW-1185">Reference proteome</keyword>
<proteinExistence type="predicted"/>
<dbReference type="AlphaFoldDB" id="A0A4C1ZI37"/>
<accession>A0A4C1ZI37</accession>
<organism evidence="1 2">
    <name type="scientific">Eumeta variegata</name>
    <name type="common">Bagworm moth</name>
    <name type="synonym">Eumeta japonica</name>
    <dbReference type="NCBI Taxonomy" id="151549"/>
    <lineage>
        <taxon>Eukaryota</taxon>
        <taxon>Metazoa</taxon>
        <taxon>Ecdysozoa</taxon>
        <taxon>Arthropoda</taxon>
        <taxon>Hexapoda</taxon>
        <taxon>Insecta</taxon>
        <taxon>Pterygota</taxon>
        <taxon>Neoptera</taxon>
        <taxon>Endopterygota</taxon>
        <taxon>Lepidoptera</taxon>
        <taxon>Glossata</taxon>
        <taxon>Ditrysia</taxon>
        <taxon>Tineoidea</taxon>
        <taxon>Psychidae</taxon>
        <taxon>Oiketicinae</taxon>
        <taxon>Eumeta</taxon>
    </lineage>
</organism>
<name>A0A4C1ZI37_EUMVA</name>
<reference evidence="1 2" key="1">
    <citation type="journal article" date="2019" name="Commun. Biol.">
        <title>The bagworm genome reveals a unique fibroin gene that provides high tensile strength.</title>
        <authorList>
            <person name="Kono N."/>
            <person name="Nakamura H."/>
            <person name="Ohtoshi R."/>
            <person name="Tomita M."/>
            <person name="Numata K."/>
            <person name="Arakawa K."/>
        </authorList>
    </citation>
    <scope>NUCLEOTIDE SEQUENCE [LARGE SCALE GENOMIC DNA]</scope>
</reference>
<gene>
    <name evidence="1" type="ORF">EVAR_59983_1</name>
</gene>
<dbReference type="EMBL" id="BGZK01001864">
    <property type="protein sequence ID" value="GBP87490.1"/>
    <property type="molecule type" value="Genomic_DNA"/>
</dbReference>
<evidence type="ECO:0000313" key="2">
    <source>
        <dbReference type="Proteomes" id="UP000299102"/>
    </source>
</evidence>
<comment type="caution">
    <text evidence="1">The sequence shown here is derived from an EMBL/GenBank/DDBJ whole genome shotgun (WGS) entry which is preliminary data.</text>
</comment>
<protein>
    <submittedName>
        <fullName evidence="1">Uncharacterized protein</fullName>
    </submittedName>
</protein>
<evidence type="ECO:0000313" key="1">
    <source>
        <dbReference type="EMBL" id="GBP87490.1"/>
    </source>
</evidence>